<dbReference type="Pfam" id="PF00271">
    <property type="entry name" value="Helicase_C"/>
    <property type="match status" value="1"/>
</dbReference>
<feature type="domain" description="Helicase C-terminal" evidence="5">
    <location>
        <begin position="352"/>
        <end position="494"/>
    </location>
</feature>
<dbReference type="Gene3D" id="3.40.50.300">
    <property type="entry name" value="P-loop containing nucleotide triphosphate hydrolases"/>
    <property type="match status" value="2"/>
</dbReference>
<dbReference type="InterPro" id="IPR011545">
    <property type="entry name" value="DEAD/DEAH_box_helicase_dom"/>
</dbReference>
<keyword evidence="6" id="KW-0378">Hydrolase</keyword>
<dbReference type="GO" id="GO:0004386">
    <property type="term" value="F:helicase activity"/>
    <property type="evidence" value="ECO:0007669"/>
    <property type="project" value="UniProtKB-KW"/>
</dbReference>
<dbReference type="Proteomes" id="UP001597214">
    <property type="component" value="Unassembled WGS sequence"/>
</dbReference>
<evidence type="ECO:0000256" key="3">
    <source>
        <dbReference type="ARBA" id="ARBA00023125"/>
    </source>
</evidence>
<protein>
    <submittedName>
        <fullName evidence="6">DEAD/DEAH box helicase</fullName>
    </submittedName>
</protein>
<evidence type="ECO:0000259" key="5">
    <source>
        <dbReference type="PROSITE" id="PS51194"/>
    </source>
</evidence>
<dbReference type="InterPro" id="IPR027417">
    <property type="entry name" value="P-loop_NTPase"/>
</dbReference>
<dbReference type="PROSITE" id="PS51194">
    <property type="entry name" value="HELICASE_CTER"/>
    <property type="match status" value="1"/>
</dbReference>
<gene>
    <name evidence="6" type="ORF">ACFSCX_09520</name>
</gene>
<dbReference type="InterPro" id="IPR014001">
    <property type="entry name" value="Helicase_ATP-bd"/>
</dbReference>
<organism evidence="6 7">
    <name type="scientific">Bacillus salitolerans</name>
    <dbReference type="NCBI Taxonomy" id="1437434"/>
    <lineage>
        <taxon>Bacteria</taxon>
        <taxon>Bacillati</taxon>
        <taxon>Bacillota</taxon>
        <taxon>Bacilli</taxon>
        <taxon>Bacillales</taxon>
        <taxon>Bacillaceae</taxon>
        <taxon>Bacillus</taxon>
    </lineage>
</organism>
<evidence type="ECO:0000259" key="4">
    <source>
        <dbReference type="PROSITE" id="PS51192"/>
    </source>
</evidence>
<reference evidence="7" key="1">
    <citation type="journal article" date="2019" name="Int. J. Syst. Evol. Microbiol.">
        <title>The Global Catalogue of Microorganisms (GCM) 10K type strain sequencing project: providing services to taxonomists for standard genome sequencing and annotation.</title>
        <authorList>
            <consortium name="The Broad Institute Genomics Platform"/>
            <consortium name="The Broad Institute Genome Sequencing Center for Infectious Disease"/>
            <person name="Wu L."/>
            <person name="Ma J."/>
        </authorList>
    </citation>
    <scope>NUCLEOTIDE SEQUENCE [LARGE SCALE GENOMIC DNA]</scope>
    <source>
        <strain evidence="7">CCUG 49339</strain>
    </source>
</reference>
<dbReference type="InterPro" id="IPR001650">
    <property type="entry name" value="Helicase_C-like"/>
</dbReference>
<evidence type="ECO:0000313" key="6">
    <source>
        <dbReference type="EMBL" id="MFD1736805.1"/>
    </source>
</evidence>
<dbReference type="PROSITE" id="PS51192">
    <property type="entry name" value="HELICASE_ATP_BIND_1"/>
    <property type="match status" value="1"/>
</dbReference>
<keyword evidence="1" id="KW-0547">Nucleotide-binding</keyword>
<evidence type="ECO:0000256" key="1">
    <source>
        <dbReference type="ARBA" id="ARBA00022741"/>
    </source>
</evidence>
<dbReference type="CDD" id="cd17925">
    <property type="entry name" value="DEXDc_ComFA"/>
    <property type="match status" value="1"/>
</dbReference>
<comment type="caution">
    <text evidence="6">The sequence shown here is derived from an EMBL/GenBank/DDBJ whole genome shotgun (WGS) entry which is preliminary data.</text>
</comment>
<keyword evidence="7" id="KW-1185">Reference proteome</keyword>
<keyword evidence="6" id="KW-0347">Helicase</keyword>
<proteinExistence type="predicted"/>
<evidence type="ECO:0000313" key="7">
    <source>
        <dbReference type="Proteomes" id="UP001597214"/>
    </source>
</evidence>
<dbReference type="RefSeq" id="WP_377927976.1">
    <property type="nucleotide sequence ID" value="NZ_JBHUEM010000011.1"/>
</dbReference>
<dbReference type="EMBL" id="JBHUEM010000011">
    <property type="protein sequence ID" value="MFD1736805.1"/>
    <property type="molecule type" value="Genomic_DNA"/>
</dbReference>
<dbReference type="SMART" id="SM00487">
    <property type="entry name" value="DEXDc"/>
    <property type="match status" value="1"/>
</dbReference>
<keyword evidence="2" id="KW-0067">ATP-binding</keyword>
<sequence>MLFYNSGNTIIPIKYCKGKMLQRIEDIPIPLHPLHSSYRYSAKLQSHLQGRRLLYDSLPFSEELLHEHYINGYVHYQQGIKKEKKIFTCNRCGNEDQSLFATFDCSRCFKPCTYCRNCVMMGRVSQCTTLVTWSGPIQVFKYTHPLVWNGSLSEGQQKASEIVQVSIKSADQLLVWAVCGSGKTELLFEGINDALSNGKYICIATPRTDVVLELAPRLQEVFQSVKMSALYGGSEYSKELQPLTIATTHQLLRFYKAFDVIIIDEVDAFPFSYDPVLQRAVHSAKKDQSSTIYLTATPDLKWQQRVKKKEVSSIIIPARYHGYPLPVPRFAWCGNWKKSLHKQRIPPPLQKWIQQKLTSQKQSFLFVPSIELLHILQPLLKKFHSEIEIVHSEDKERKIKVEKFRSGVIPIIATTTILERGVTVPNTDVAVLGAENAVFTESSLVQIAGRVGRSSSYPTGEIVFFHYGQTNAMVRAQRQIKSMNKLANEGGLLK</sequence>
<name>A0ABW4LNR4_9BACI</name>
<keyword evidence="3" id="KW-0238">DNA-binding</keyword>
<feature type="domain" description="Helicase ATP-binding" evidence="4">
    <location>
        <begin position="164"/>
        <end position="316"/>
    </location>
</feature>
<dbReference type="Pfam" id="PF00270">
    <property type="entry name" value="DEAD"/>
    <property type="match status" value="1"/>
</dbReference>
<dbReference type="PANTHER" id="PTHR30580:SF1">
    <property type="entry name" value="COMF OPERON PROTEIN 1"/>
    <property type="match status" value="1"/>
</dbReference>
<dbReference type="PANTHER" id="PTHR30580">
    <property type="entry name" value="PRIMOSOMAL PROTEIN N"/>
    <property type="match status" value="1"/>
</dbReference>
<evidence type="ECO:0000256" key="2">
    <source>
        <dbReference type="ARBA" id="ARBA00022840"/>
    </source>
</evidence>
<dbReference type="SMART" id="SM00490">
    <property type="entry name" value="HELICc"/>
    <property type="match status" value="1"/>
</dbReference>
<dbReference type="SUPFAM" id="SSF52540">
    <property type="entry name" value="P-loop containing nucleoside triphosphate hydrolases"/>
    <property type="match status" value="1"/>
</dbReference>
<accession>A0ABW4LNR4</accession>